<protein>
    <submittedName>
        <fullName evidence="1">Uncharacterized protein</fullName>
    </submittedName>
</protein>
<organism evidence="1">
    <name type="scientific">marine sediment metagenome</name>
    <dbReference type="NCBI Taxonomy" id="412755"/>
    <lineage>
        <taxon>unclassified sequences</taxon>
        <taxon>metagenomes</taxon>
        <taxon>ecological metagenomes</taxon>
    </lineage>
</organism>
<proteinExistence type="predicted"/>
<dbReference type="AlphaFoldDB" id="A0A0F9JWI3"/>
<dbReference type="EMBL" id="LAZR01010465">
    <property type="protein sequence ID" value="KKM66781.1"/>
    <property type="molecule type" value="Genomic_DNA"/>
</dbReference>
<name>A0A0F9JWI3_9ZZZZ</name>
<comment type="caution">
    <text evidence="1">The sequence shown here is derived from an EMBL/GenBank/DDBJ whole genome shotgun (WGS) entry which is preliminary data.</text>
</comment>
<evidence type="ECO:0000313" key="1">
    <source>
        <dbReference type="EMBL" id="KKM66781.1"/>
    </source>
</evidence>
<accession>A0A0F9JWI3</accession>
<reference evidence="1" key="1">
    <citation type="journal article" date="2015" name="Nature">
        <title>Complex archaea that bridge the gap between prokaryotes and eukaryotes.</title>
        <authorList>
            <person name="Spang A."/>
            <person name="Saw J.H."/>
            <person name="Jorgensen S.L."/>
            <person name="Zaremba-Niedzwiedzka K."/>
            <person name="Martijn J."/>
            <person name="Lind A.E."/>
            <person name="van Eijk R."/>
            <person name="Schleper C."/>
            <person name="Guy L."/>
            <person name="Ettema T.J."/>
        </authorList>
    </citation>
    <scope>NUCLEOTIDE SEQUENCE</scope>
</reference>
<feature type="non-terminal residue" evidence="1">
    <location>
        <position position="129"/>
    </location>
</feature>
<sequence>MAGSIISKENVMKTVILLLIAVCAFAQGPDLINTVADTASLATIRGGDGQVMYLRQYSSTDTSGGGWFIVRTSSESTGTNYFSHPDPAKQWVRRDTDALEQGFVADTTALKALSLGEGKTAYLKQLSST</sequence>
<gene>
    <name evidence="1" type="ORF">LCGC14_1477780</name>
</gene>